<name>A0A0S6U840_NEOTH</name>
<dbReference type="GO" id="GO:0051301">
    <property type="term" value="P:cell division"/>
    <property type="evidence" value="ECO:0007669"/>
    <property type="project" value="UniProtKB-KW"/>
</dbReference>
<evidence type="ECO:0000256" key="1">
    <source>
        <dbReference type="ARBA" id="ARBA00004141"/>
    </source>
</evidence>
<keyword evidence="7" id="KW-0131">Cell cycle</keyword>
<comment type="subcellular location">
    <subcellularLocation>
        <location evidence="1">Membrane</location>
        <topology evidence="1">Multi-pass membrane protein</topology>
    </subcellularLocation>
</comment>
<keyword evidence="7" id="KW-0132">Cell division</keyword>
<organism evidence="7">
    <name type="scientific">Moorella thermoacetica Y72</name>
    <dbReference type="NCBI Taxonomy" id="1325331"/>
    <lineage>
        <taxon>Bacteria</taxon>
        <taxon>Bacillati</taxon>
        <taxon>Bacillota</taxon>
        <taxon>Clostridia</taxon>
        <taxon>Neomoorellales</taxon>
        <taxon>Neomoorellaceae</taxon>
        <taxon>Neomoorella</taxon>
    </lineage>
</organism>
<dbReference type="InterPro" id="IPR001182">
    <property type="entry name" value="FtsW/RodA"/>
</dbReference>
<accession>A0A0S6U840</accession>
<keyword evidence="5 6" id="KW-0472">Membrane</keyword>
<keyword evidence="3" id="KW-0133">Cell shape</keyword>
<gene>
    <name evidence="7" type="ORF">MTY_0619</name>
</gene>
<evidence type="ECO:0000256" key="2">
    <source>
        <dbReference type="ARBA" id="ARBA00022692"/>
    </source>
</evidence>
<dbReference type="GO" id="GO:0032153">
    <property type="term" value="C:cell division site"/>
    <property type="evidence" value="ECO:0007669"/>
    <property type="project" value="TreeGrafter"/>
</dbReference>
<dbReference type="AlphaFoldDB" id="A0A0S6U840"/>
<dbReference type="Proteomes" id="UP000063718">
    <property type="component" value="Unassembled WGS sequence"/>
</dbReference>
<keyword evidence="2 6" id="KW-0812">Transmembrane</keyword>
<dbReference type="Pfam" id="PF01098">
    <property type="entry name" value="FTSW_RODA_SPOVE"/>
    <property type="match status" value="1"/>
</dbReference>
<feature type="transmembrane region" description="Helical" evidence="6">
    <location>
        <begin position="192"/>
        <end position="213"/>
    </location>
</feature>
<protein>
    <submittedName>
        <fullName evidence="7">Bacterial cell division membrane protein</fullName>
    </submittedName>
</protein>
<evidence type="ECO:0000313" key="7">
    <source>
        <dbReference type="EMBL" id="GAF25287.1"/>
    </source>
</evidence>
<dbReference type="GO" id="GO:0008360">
    <property type="term" value="P:regulation of cell shape"/>
    <property type="evidence" value="ECO:0007669"/>
    <property type="project" value="UniProtKB-KW"/>
</dbReference>
<dbReference type="GO" id="GO:0015648">
    <property type="term" value="F:lipid-linked peptidoglycan transporter activity"/>
    <property type="evidence" value="ECO:0007669"/>
    <property type="project" value="TreeGrafter"/>
</dbReference>
<feature type="transmembrane region" description="Helical" evidence="6">
    <location>
        <begin position="159"/>
        <end position="186"/>
    </location>
</feature>
<dbReference type="PANTHER" id="PTHR30474">
    <property type="entry name" value="CELL CYCLE PROTEIN"/>
    <property type="match status" value="1"/>
</dbReference>
<dbReference type="EMBL" id="DF238840">
    <property type="protein sequence ID" value="GAF25287.1"/>
    <property type="molecule type" value="Genomic_DNA"/>
</dbReference>
<keyword evidence="4 6" id="KW-1133">Transmembrane helix</keyword>
<evidence type="ECO:0000256" key="5">
    <source>
        <dbReference type="ARBA" id="ARBA00023136"/>
    </source>
</evidence>
<evidence type="ECO:0000256" key="4">
    <source>
        <dbReference type="ARBA" id="ARBA00022989"/>
    </source>
</evidence>
<dbReference type="GO" id="GO:0005886">
    <property type="term" value="C:plasma membrane"/>
    <property type="evidence" value="ECO:0007669"/>
    <property type="project" value="TreeGrafter"/>
</dbReference>
<feature type="transmembrane region" description="Helical" evidence="6">
    <location>
        <begin position="127"/>
        <end position="147"/>
    </location>
</feature>
<sequence length="232" mass="24764">MSPAGSAPYWPYRCLGCGTGRNSAGHVPGSRFFPDKNNSRLRSWPPGRLSLPGDPGSPLYYDPPVIWLAKTPGRSHGCGVSTTYHSPASRCRGVFGAGIGNDQAALLPPLPEASRELILAPVMQQTGWPGGLILMTFLLALLLYIFRAFNRTDDLYGRVLGYGIIAFLGIRFAWNTAMIFGLLPVAGIGLPFVSYGPSFLALDFCLVALALNITARQSGRALIPDGGGNDPI</sequence>
<reference evidence="7" key="1">
    <citation type="journal article" date="2014" name="Gene">
        <title>Genome-guided analysis of transformation efficiency and carbon dioxide assimilation by Moorella thermoacetica Y72.</title>
        <authorList>
            <person name="Tsukahara K."/>
            <person name="Kita A."/>
            <person name="Nakashimada Y."/>
            <person name="Hoshino T."/>
            <person name="Murakami K."/>
        </authorList>
    </citation>
    <scope>NUCLEOTIDE SEQUENCE [LARGE SCALE GENOMIC DNA]</scope>
    <source>
        <strain evidence="7">Y72</strain>
    </source>
</reference>
<evidence type="ECO:0000256" key="3">
    <source>
        <dbReference type="ARBA" id="ARBA00022960"/>
    </source>
</evidence>
<proteinExistence type="predicted"/>
<evidence type="ECO:0000256" key="6">
    <source>
        <dbReference type="SAM" id="Phobius"/>
    </source>
</evidence>